<dbReference type="RefSeq" id="WP_173222506.1">
    <property type="nucleotide sequence ID" value="NZ_CP048104.1"/>
</dbReference>
<dbReference type="InterPro" id="IPR010737">
    <property type="entry name" value="4-carb_acid_sugar_kinase_N"/>
</dbReference>
<evidence type="ECO:0000256" key="3">
    <source>
        <dbReference type="ARBA" id="ARBA00022741"/>
    </source>
</evidence>
<proteinExistence type="inferred from homology"/>
<dbReference type="InterPro" id="IPR031475">
    <property type="entry name" value="NBD_C"/>
</dbReference>
<dbReference type="Gene3D" id="3.40.980.20">
    <property type="entry name" value="Four-carbon acid sugar kinase, nucleotide binding domain"/>
    <property type="match status" value="1"/>
</dbReference>
<evidence type="ECO:0000256" key="4">
    <source>
        <dbReference type="ARBA" id="ARBA00022777"/>
    </source>
</evidence>
<dbReference type="Proteomes" id="UP000503088">
    <property type="component" value="Chromosome"/>
</dbReference>
<dbReference type="AlphaFoldDB" id="A0A7D4BK44"/>
<dbReference type="KEGG" id="kpul:GXN76_09170"/>
<evidence type="ECO:0000256" key="1">
    <source>
        <dbReference type="ARBA" id="ARBA00005715"/>
    </source>
</evidence>
<dbReference type="Pfam" id="PF07005">
    <property type="entry name" value="SBD_N"/>
    <property type="match status" value="1"/>
</dbReference>
<keyword evidence="10" id="KW-1185">Reference proteome</keyword>
<accession>A0A7D4BK44</accession>
<dbReference type="EMBL" id="CP048104">
    <property type="protein sequence ID" value="QKG84630.1"/>
    <property type="molecule type" value="Genomic_DNA"/>
</dbReference>
<keyword evidence="6" id="KW-0119">Carbohydrate metabolism</keyword>
<dbReference type="SUPFAM" id="SSF142764">
    <property type="entry name" value="YgbK-like"/>
    <property type="match status" value="1"/>
</dbReference>
<keyword evidence="5" id="KW-0067">ATP-binding</keyword>
<evidence type="ECO:0000259" key="7">
    <source>
        <dbReference type="Pfam" id="PF07005"/>
    </source>
</evidence>
<feature type="domain" description="Four-carbon acid sugar kinase N-terminal" evidence="7">
    <location>
        <begin position="4"/>
        <end position="225"/>
    </location>
</feature>
<evidence type="ECO:0000256" key="5">
    <source>
        <dbReference type="ARBA" id="ARBA00022840"/>
    </source>
</evidence>
<evidence type="ECO:0000256" key="6">
    <source>
        <dbReference type="ARBA" id="ARBA00023277"/>
    </source>
</evidence>
<name>A0A7D4BK44_9BACL</name>
<keyword evidence="4 9" id="KW-0418">Kinase</keyword>
<dbReference type="Pfam" id="PF17042">
    <property type="entry name" value="NBD_C"/>
    <property type="match status" value="1"/>
</dbReference>
<organism evidence="9 10">
    <name type="scientific">Kroppenstedtia pulmonis</name>
    <dbReference type="NCBI Taxonomy" id="1380685"/>
    <lineage>
        <taxon>Bacteria</taxon>
        <taxon>Bacillati</taxon>
        <taxon>Bacillota</taxon>
        <taxon>Bacilli</taxon>
        <taxon>Bacillales</taxon>
        <taxon>Thermoactinomycetaceae</taxon>
        <taxon>Kroppenstedtia</taxon>
    </lineage>
</organism>
<dbReference type="GO" id="GO:0016301">
    <property type="term" value="F:kinase activity"/>
    <property type="evidence" value="ECO:0007669"/>
    <property type="project" value="UniProtKB-KW"/>
</dbReference>
<evidence type="ECO:0000313" key="9">
    <source>
        <dbReference type="EMBL" id="QKG84630.1"/>
    </source>
</evidence>
<evidence type="ECO:0000313" key="10">
    <source>
        <dbReference type="Proteomes" id="UP000503088"/>
    </source>
</evidence>
<dbReference type="Gene3D" id="3.40.50.10840">
    <property type="entry name" value="Putative sugar-binding, N-terminal domain"/>
    <property type="match status" value="1"/>
</dbReference>
<dbReference type="GO" id="GO:0005524">
    <property type="term" value="F:ATP binding"/>
    <property type="evidence" value="ECO:0007669"/>
    <property type="project" value="UniProtKB-KW"/>
</dbReference>
<keyword evidence="2" id="KW-0808">Transferase</keyword>
<keyword evidence="3" id="KW-0547">Nucleotide-binding</keyword>
<dbReference type="InterPro" id="IPR037051">
    <property type="entry name" value="4-carb_acid_sugar_kinase_N_sf"/>
</dbReference>
<feature type="domain" description="Four-carbon acid sugar kinase nucleotide binding" evidence="8">
    <location>
        <begin position="242"/>
        <end position="415"/>
    </location>
</feature>
<sequence>MKVGVIADDLTGANATGVRLSKQGFRTASAVFGLVPPNEDFDAFCMDTDSRYASVQEAQRRVRETAQSLKKHGVTLFCKRVDSTFRGNVGREIDALLEVTGEETVAVVVPSFPDSGRITVGGYLLVHGTPLQRTDVAKDPIAPIRQSYVPRLLQEQSQHRVNLIELDTVLQGEQAICQALKDSVRQGYRIVVMDATTEEQVGQIAQAMAESQLPLIPVDPGPLTVAFIQTQFQSRLSGNKVLVTIGSVTPTTGRQLKWLIQEWGCQPVYVPPGDLVMGSDQREQAMQKAIDTALERSYHTSVILVTTYHPDQGLLDLATLARKQETTESSLAKSITDGLAGITRRVMEQSKGEIGGCFSSGGDVTASLFATTGAKGIELIEEIQPLVAYGRFIGGVLDGVPVVTKGGMAGDEKAIHTSVRFLRAQLLKGKTNFSKE</sequence>
<evidence type="ECO:0000256" key="2">
    <source>
        <dbReference type="ARBA" id="ARBA00022679"/>
    </source>
</evidence>
<comment type="similarity">
    <text evidence="1">Belongs to the four-carbon acid sugar kinase family.</text>
</comment>
<evidence type="ECO:0000259" key="8">
    <source>
        <dbReference type="Pfam" id="PF17042"/>
    </source>
</evidence>
<reference evidence="9 10" key="1">
    <citation type="submission" date="2020-01" db="EMBL/GenBank/DDBJ databases">
        <authorList>
            <person name="Gulvik C.A."/>
            <person name="Batra D.G."/>
        </authorList>
    </citation>
    <scope>NUCLEOTIDE SEQUENCE [LARGE SCALE GENOMIC DNA]</scope>
    <source>
        <strain evidence="9 10">W9323</strain>
    </source>
</reference>
<dbReference type="InterPro" id="IPR042213">
    <property type="entry name" value="NBD_C_sf"/>
</dbReference>
<protein>
    <submittedName>
        <fullName evidence="9">Four-carbon acid sugar kinase family protein</fullName>
    </submittedName>
</protein>
<gene>
    <name evidence="9" type="ORF">GXN76_09170</name>
</gene>